<feature type="transmembrane region" description="Helical" evidence="8">
    <location>
        <begin position="108"/>
        <end position="126"/>
    </location>
</feature>
<proteinExistence type="predicted"/>
<evidence type="ECO:0000256" key="3">
    <source>
        <dbReference type="ARBA" id="ARBA00022692"/>
    </source>
</evidence>
<dbReference type="Pfam" id="PF18916">
    <property type="entry name" value="Lycopene_cyc"/>
    <property type="match status" value="2"/>
</dbReference>
<evidence type="ECO:0000259" key="9">
    <source>
        <dbReference type="Pfam" id="PF18916"/>
    </source>
</evidence>
<evidence type="ECO:0000256" key="2">
    <source>
        <dbReference type="ARBA" id="ARBA00004829"/>
    </source>
</evidence>
<dbReference type="RefSeq" id="WP_264136204.1">
    <property type="nucleotide sequence ID" value="NZ_JAOYOD010000001.1"/>
</dbReference>
<feature type="transmembrane region" description="Helical" evidence="8">
    <location>
        <begin position="34"/>
        <end position="59"/>
    </location>
</feature>
<feature type="transmembrane region" description="Helical" evidence="8">
    <location>
        <begin position="207"/>
        <end position="224"/>
    </location>
</feature>
<feature type="transmembrane region" description="Helical" evidence="8">
    <location>
        <begin position="6"/>
        <end position="22"/>
    </location>
</feature>
<evidence type="ECO:0000256" key="7">
    <source>
        <dbReference type="ARBA" id="ARBA00023235"/>
    </source>
</evidence>
<keyword evidence="7" id="KW-0413">Isomerase</keyword>
<keyword evidence="11" id="KW-1185">Reference proteome</keyword>
<feature type="transmembrane region" description="Helical" evidence="8">
    <location>
        <begin position="132"/>
        <end position="149"/>
    </location>
</feature>
<feature type="domain" description="Lycopene cyclase" evidence="9">
    <location>
        <begin position="4"/>
        <end position="96"/>
    </location>
</feature>
<evidence type="ECO:0000313" key="10">
    <source>
        <dbReference type="EMBL" id="MCV9385414.1"/>
    </source>
</evidence>
<dbReference type="InterPro" id="IPR017825">
    <property type="entry name" value="Lycopene_cyclase_dom"/>
</dbReference>
<comment type="caution">
    <text evidence="10">The sequence shown here is derived from an EMBL/GenBank/DDBJ whole genome shotgun (WGS) entry which is preliminary data.</text>
</comment>
<evidence type="ECO:0000313" key="11">
    <source>
        <dbReference type="Proteomes" id="UP001300692"/>
    </source>
</evidence>
<dbReference type="EMBL" id="JAOYOD010000001">
    <property type="protein sequence ID" value="MCV9385414.1"/>
    <property type="molecule type" value="Genomic_DNA"/>
</dbReference>
<gene>
    <name evidence="10" type="ORF">N7U62_02005</name>
</gene>
<sequence length="234" mass="27596">MKAYTYLAIDLGALLIPFLFSFHHKLRFDKEWKYYLPAMVLVAIPFLIWDEYFTQIGIWGFNPDYLSGIYLGHLPLEEVMFFICIPYACVFTYHCFKIGGFNFLNDRISLWISLVLSLALIAILSFYFGRFYTTSTFILLPLSILYLQFIKKAPYLKNLYFAYFFLQVPFFITNGLLTGSWIDQPIVWYDDSQNMGFRIATIPFEDTFYGMLLILWNIAFFEGFKAKFSPVKEN</sequence>
<feature type="domain" description="Lycopene cyclase" evidence="9">
    <location>
        <begin position="130"/>
        <end position="224"/>
    </location>
</feature>
<keyword evidence="3 8" id="KW-0812">Transmembrane</keyword>
<keyword evidence="6 8" id="KW-0472">Membrane</keyword>
<dbReference type="Proteomes" id="UP001300692">
    <property type="component" value="Unassembled WGS sequence"/>
</dbReference>
<accession>A0ABT3CPF9</accession>
<evidence type="ECO:0000256" key="5">
    <source>
        <dbReference type="ARBA" id="ARBA00022989"/>
    </source>
</evidence>
<reference evidence="10 11" key="1">
    <citation type="submission" date="2022-10" db="EMBL/GenBank/DDBJ databases">
        <title>Comparative genomics and taxonomic characterization of three novel marine species of genus Reichenbachiella exhibiting antioxidant and polysaccharide degradation activities.</title>
        <authorList>
            <person name="Muhammad N."/>
            <person name="Lee Y.-J."/>
            <person name="Ko J."/>
            <person name="Kim S.-G."/>
        </authorList>
    </citation>
    <scope>NUCLEOTIDE SEQUENCE [LARGE SCALE GENOMIC DNA]</scope>
    <source>
        <strain evidence="10 11">ABR2-5</strain>
    </source>
</reference>
<feature type="transmembrane region" description="Helical" evidence="8">
    <location>
        <begin position="79"/>
        <end position="96"/>
    </location>
</feature>
<evidence type="ECO:0000256" key="1">
    <source>
        <dbReference type="ARBA" id="ARBA00004141"/>
    </source>
</evidence>
<keyword evidence="4" id="KW-0125">Carotenoid biosynthesis</keyword>
<keyword evidence="5 8" id="KW-1133">Transmembrane helix</keyword>
<dbReference type="NCBIfam" id="TIGR03462">
    <property type="entry name" value="CarR_dom_SF"/>
    <property type="match status" value="1"/>
</dbReference>
<evidence type="ECO:0000256" key="8">
    <source>
        <dbReference type="SAM" id="Phobius"/>
    </source>
</evidence>
<name>A0ABT3CPF9_9BACT</name>
<evidence type="ECO:0000256" key="4">
    <source>
        <dbReference type="ARBA" id="ARBA00022746"/>
    </source>
</evidence>
<feature type="transmembrane region" description="Helical" evidence="8">
    <location>
        <begin position="161"/>
        <end position="182"/>
    </location>
</feature>
<comment type="pathway">
    <text evidence="2">Carotenoid biosynthesis.</text>
</comment>
<protein>
    <submittedName>
        <fullName evidence="10">Lycopene cyclase domain-containing protein</fullName>
    </submittedName>
</protein>
<comment type="subcellular location">
    <subcellularLocation>
        <location evidence="1">Membrane</location>
        <topology evidence="1">Multi-pass membrane protein</topology>
    </subcellularLocation>
</comment>
<evidence type="ECO:0000256" key="6">
    <source>
        <dbReference type="ARBA" id="ARBA00023136"/>
    </source>
</evidence>
<organism evidence="10 11">
    <name type="scientific">Reichenbachiella ulvae</name>
    <dbReference type="NCBI Taxonomy" id="2980104"/>
    <lineage>
        <taxon>Bacteria</taxon>
        <taxon>Pseudomonadati</taxon>
        <taxon>Bacteroidota</taxon>
        <taxon>Cytophagia</taxon>
        <taxon>Cytophagales</taxon>
        <taxon>Reichenbachiellaceae</taxon>
        <taxon>Reichenbachiella</taxon>
    </lineage>
</organism>